<gene>
    <name evidence="1" type="primary">Nfu_g_1_005651</name>
</gene>
<reference evidence="1" key="2">
    <citation type="submission" date="2016-06" db="EMBL/GenBank/DDBJ databases">
        <title>The genome of a short-lived fish provides insights into sex chromosome evolution and the genetic control of aging.</title>
        <authorList>
            <person name="Reichwald K."/>
            <person name="Felder M."/>
            <person name="Petzold A."/>
            <person name="Koch P."/>
            <person name="Groth M."/>
            <person name="Platzer M."/>
        </authorList>
    </citation>
    <scope>NUCLEOTIDE SEQUENCE</scope>
    <source>
        <tissue evidence="1">Brain</tissue>
    </source>
</reference>
<organism evidence="1">
    <name type="scientific">Nothobranchius pienaari</name>
    <dbReference type="NCBI Taxonomy" id="704102"/>
    <lineage>
        <taxon>Eukaryota</taxon>
        <taxon>Metazoa</taxon>
        <taxon>Chordata</taxon>
        <taxon>Craniata</taxon>
        <taxon>Vertebrata</taxon>
        <taxon>Euteleostomi</taxon>
        <taxon>Actinopterygii</taxon>
        <taxon>Neopterygii</taxon>
        <taxon>Teleostei</taxon>
        <taxon>Neoteleostei</taxon>
        <taxon>Acanthomorphata</taxon>
        <taxon>Ovalentaria</taxon>
        <taxon>Atherinomorphae</taxon>
        <taxon>Cyprinodontiformes</taxon>
        <taxon>Nothobranchiidae</taxon>
        <taxon>Nothobranchius</taxon>
    </lineage>
</organism>
<reference evidence="1" key="1">
    <citation type="submission" date="2016-05" db="EMBL/GenBank/DDBJ databases">
        <authorList>
            <person name="Lavstsen T."/>
            <person name="Jespersen J.S."/>
        </authorList>
    </citation>
    <scope>NUCLEOTIDE SEQUENCE</scope>
    <source>
        <tissue evidence="1">Brain</tissue>
    </source>
</reference>
<protein>
    <submittedName>
        <fullName evidence="1">Uncharacterized protein</fullName>
    </submittedName>
</protein>
<dbReference type="EMBL" id="HAEG01002853">
    <property type="protein sequence ID" value="SBR68078.1"/>
    <property type="molecule type" value="Transcribed_RNA"/>
</dbReference>
<evidence type="ECO:0000313" key="1">
    <source>
        <dbReference type="EMBL" id="SBR68078.1"/>
    </source>
</evidence>
<name>A0A1A8NG88_9TELE</name>
<feature type="non-terminal residue" evidence="1">
    <location>
        <position position="1"/>
    </location>
</feature>
<accession>A0A1A8NG88</accession>
<sequence length="41" mass="4471">ASREADLRSWNQGIWGPVAHDTTTNEASRSLNLIPPTAAYC</sequence>
<proteinExistence type="predicted"/>
<dbReference type="AlphaFoldDB" id="A0A1A8NG88"/>